<protein>
    <submittedName>
        <fullName evidence="1">Uncharacterized protein</fullName>
    </submittedName>
</protein>
<proteinExistence type="predicted"/>
<accession>A0A6J4RJD1</accession>
<name>A0A6J4RJD1_9ACTN</name>
<organism evidence="1">
    <name type="scientific">uncultured Solirubrobacteraceae bacterium</name>
    <dbReference type="NCBI Taxonomy" id="1162706"/>
    <lineage>
        <taxon>Bacteria</taxon>
        <taxon>Bacillati</taxon>
        <taxon>Actinomycetota</taxon>
        <taxon>Thermoleophilia</taxon>
        <taxon>Solirubrobacterales</taxon>
        <taxon>Solirubrobacteraceae</taxon>
        <taxon>environmental samples</taxon>
    </lineage>
</organism>
<dbReference type="AlphaFoldDB" id="A0A6J4RJD1"/>
<reference evidence="1" key="1">
    <citation type="submission" date="2020-02" db="EMBL/GenBank/DDBJ databases">
        <authorList>
            <person name="Meier V. D."/>
        </authorList>
    </citation>
    <scope>NUCLEOTIDE SEQUENCE</scope>
    <source>
        <strain evidence="1">AVDCRST_MAG65</strain>
    </source>
</reference>
<evidence type="ECO:0000313" key="1">
    <source>
        <dbReference type="EMBL" id="CAA9475154.1"/>
    </source>
</evidence>
<gene>
    <name evidence="1" type="ORF">AVDCRST_MAG65-1065</name>
</gene>
<dbReference type="EMBL" id="CADCVL010000172">
    <property type="protein sequence ID" value="CAA9475154.1"/>
    <property type="molecule type" value="Genomic_DNA"/>
</dbReference>
<sequence>MAGIQRRSGAPAAFGLSTTVLKSRFISLCSELSSRSGSHLMMLTAHSSFSLRLRVLPMREG</sequence>